<dbReference type="SMART" id="SM00889">
    <property type="entry name" value="EFG_IV"/>
    <property type="match status" value="1"/>
</dbReference>
<dbReference type="InterPro" id="IPR035647">
    <property type="entry name" value="EFG_III/V"/>
</dbReference>
<evidence type="ECO:0000256" key="1">
    <source>
        <dbReference type="ARBA" id="ARBA00022741"/>
    </source>
</evidence>
<name>A0ABD1D522_CULPP</name>
<dbReference type="Proteomes" id="UP001562425">
    <property type="component" value="Unassembled WGS sequence"/>
</dbReference>
<sequence length="290" mass="32554">MNEDVFISRPLKLNTQSIIKIAIEPVNPSEHPKIMAGLRKVNKSYPLLSTRLCIPRFHQSGRSGGGLCESVVETSSLKWFAEASNKKNDDCNYDWDLLASPAIWALGPYNTSTHILVDEKLSFEVDKTLLGSVKDSIVQDFQLGSRNGPLCEEPIRNVKFKIIDQSITQETLHRGGRQIIPTARRVAYSAFPMATPRLMESNFFIQVQAPADCISSVNTVLARNVATSPRMHPSPVPRHRTHADLRTHTQGQAFCLSVFDSWPIVPGDPLDKSIVIRPLERNRYSNRPNR</sequence>
<feature type="domain" description="Translation elongation factor EFG/EF2" evidence="4">
    <location>
        <begin position="73"/>
        <end position="195"/>
    </location>
</feature>
<evidence type="ECO:0000259" key="4">
    <source>
        <dbReference type="SMART" id="SM00889"/>
    </source>
</evidence>
<proteinExistence type="predicted"/>
<evidence type="ECO:0000313" key="6">
    <source>
        <dbReference type="Proteomes" id="UP001562425"/>
    </source>
</evidence>
<gene>
    <name evidence="5" type="ORF">pipiens_011743</name>
</gene>
<dbReference type="Gene3D" id="3.30.70.240">
    <property type="match status" value="1"/>
</dbReference>
<dbReference type="EMBL" id="JBEHCU010007464">
    <property type="protein sequence ID" value="KAL1394719.1"/>
    <property type="molecule type" value="Genomic_DNA"/>
</dbReference>
<dbReference type="Gene3D" id="3.30.230.10">
    <property type="match status" value="1"/>
</dbReference>
<reference evidence="5 6" key="1">
    <citation type="submission" date="2024-05" db="EMBL/GenBank/DDBJ databases">
        <title>Culex pipiens pipiens assembly and annotation.</title>
        <authorList>
            <person name="Alout H."/>
            <person name="Durand T."/>
        </authorList>
    </citation>
    <scope>NUCLEOTIDE SEQUENCE [LARGE SCALE GENOMIC DNA]</scope>
    <source>
        <strain evidence="5">HA-2024</strain>
        <tissue evidence="5">Whole body</tissue>
    </source>
</reference>
<accession>A0ABD1D522</accession>
<keyword evidence="2" id="KW-0809">Transit peptide</keyword>
<keyword evidence="1" id="KW-0547">Nucleotide-binding</keyword>
<evidence type="ECO:0000256" key="3">
    <source>
        <dbReference type="ARBA" id="ARBA00023134"/>
    </source>
</evidence>
<dbReference type="InterPro" id="IPR020568">
    <property type="entry name" value="Ribosomal_Su5_D2-typ_SF"/>
</dbReference>
<evidence type="ECO:0000313" key="5">
    <source>
        <dbReference type="EMBL" id="KAL1394719.1"/>
    </source>
</evidence>
<dbReference type="SUPFAM" id="SSF54211">
    <property type="entry name" value="Ribosomal protein S5 domain 2-like"/>
    <property type="match status" value="1"/>
</dbReference>
<dbReference type="GO" id="GO:0005525">
    <property type="term" value="F:GTP binding"/>
    <property type="evidence" value="ECO:0007669"/>
    <property type="project" value="UniProtKB-KW"/>
</dbReference>
<dbReference type="AlphaFoldDB" id="A0ABD1D522"/>
<dbReference type="InterPro" id="IPR005517">
    <property type="entry name" value="Transl_elong_EFG/EF2_IV"/>
</dbReference>
<dbReference type="InterPro" id="IPR014721">
    <property type="entry name" value="Ribsml_uS5_D2-typ_fold_subgr"/>
</dbReference>
<comment type="caution">
    <text evidence="5">The sequence shown here is derived from an EMBL/GenBank/DDBJ whole genome shotgun (WGS) entry which is preliminary data.</text>
</comment>
<keyword evidence="3" id="KW-0342">GTP-binding</keyword>
<dbReference type="PANTHER" id="PTHR42908">
    <property type="entry name" value="TRANSLATION ELONGATION FACTOR-RELATED"/>
    <property type="match status" value="1"/>
</dbReference>
<dbReference type="Pfam" id="PF03764">
    <property type="entry name" value="EFG_IV"/>
    <property type="match status" value="1"/>
</dbReference>
<evidence type="ECO:0000256" key="2">
    <source>
        <dbReference type="ARBA" id="ARBA00022946"/>
    </source>
</evidence>
<protein>
    <recommendedName>
        <fullName evidence="4">Translation elongation factor EFG/EF2 domain-containing protein</fullName>
    </recommendedName>
</protein>
<keyword evidence="6" id="KW-1185">Reference proteome</keyword>
<dbReference type="SUPFAM" id="SSF54980">
    <property type="entry name" value="EF-G C-terminal domain-like"/>
    <property type="match status" value="1"/>
</dbReference>
<dbReference type="PANTHER" id="PTHR42908:SF6">
    <property type="entry name" value="116 KDA U5 SMALL NUCLEAR RIBONUCLEOPROTEIN COMPONENT"/>
    <property type="match status" value="1"/>
</dbReference>
<organism evidence="5 6">
    <name type="scientific">Culex pipiens pipiens</name>
    <name type="common">Northern house mosquito</name>
    <dbReference type="NCBI Taxonomy" id="38569"/>
    <lineage>
        <taxon>Eukaryota</taxon>
        <taxon>Metazoa</taxon>
        <taxon>Ecdysozoa</taxon>
        <taxon>Arthropoda</taxon>
        <taxon>Hexapoda</taxon>
        <taxon>Insecta</taxon>
        <taxon>Pterygota</taxon>
        <taxon>Neoptera</taxon>
        <taxon>Endopterygota</taxon>
        <taxon>Diptera</taxon>
        <taxon>Nematocera</taxon>
        <taxon>Culicoidea</taxon>
        <taxon>Culicidae</taxon>
        <taxon>Culicinae</taxon>
        <taxon>Culicini</taxon>
        <taxon>Culex</taxon>
        <taxon>Culex</taxon>
    </lineage>
</organism>